<dbReference type="Proteomes" id="UP001295444">
    <property type="component" value="Chromosome 03"/>
</dbReference>
<keyword evidence="2" id="KW-1185">Reference proteome</keyword>
<dbReference type="EMBL" id="OW240914">
    <property type="protein sequence ID" value="CAH2272538.1"/>
    <property type="molecule type" value="Genomic_DNA"/>
</dbReference>
<feature type="non-terminal residue" evidence="1">
    <location>
        <position position="1"/>
    </location>
</feature>
<protein>
    <submittedName>
        <fullName evidence="1">Uncharacterized protein</fullName>
    </submittedName>
</protein>
<proteinExistence type="predicted"/>
<gene>
    <name evidence="1" type="ORF">PECUL_23A053127</name>
</gene>
<accession>A0AAD1VX28</accession>
<organism evidence="1 2">
    <name type="scientific">Pelobates cultripes</name>
    <name type="common">Western spadefoot toad</name>
    <dbReference type="NCBI Taxonomy" id="61616"/>
    <lineage>
        <taxon>Eukaryota</taxon>
        <taxon>Metazoa</taxon>
        <taxon>Chordata</taxon>
        <taxon>Craniata</taxon>
        <taxon>Vertebrata</taxon>
        <taxon>Euteleostomi</taxon>
        <taxon>Amphibia</taxon>
        <taxon>Batrachia</taxon>
        <taxon>Anura</taxon>
        <taxon>Pelobatoidea</taxon>
        <taxon>Pelobatidae</taxon>
        <taxon>Pelobates</taxon>
    </lineage>
</organism>
<feature type="non-terminal residue" evidence="1">
    <location>
        <position position="56"/>
    </location>
</feature>
<dbReference type="AlphaFoldDB" id="A0AAD1VX28"/>
<evidence type="ECO:0000313" key="1">
    <source>
        <dbReference type="EMBL" id="CAH2272538.1"/>
    </source>
</evidence>
<evidence type="ECO:0000313" key="2">
    <source>
        <dbReference type="Proteomes" id="UP001295444"/>
    </source>
</evidence>
<reference evidence="1" key="1">
    <citation type="submission" date="2022-03" db="EMBL/GenBank/DDBJ databases">
        <authorList>
            <person name="Alioto T."/>
            <person name="Alioto T."/>
            <person name="Gomez Garrido J."/>
        </authorList>
    </citation>
    <scope>NUCLEOTIDE SEQUENCE</scope>
</reference>
<sequence>IDGGGRVRKKLSSREVKQRLAFYGPNPSIDAIQPTLEEVITFLQAERNRELKICLE</sequence>
<name>A0AAD1VX28_PELCU</name>